<evidence type="ECO:0000313" key="2">
    <source>
        <dbReference type="EMBL" id="PNU01001.1"/>
    </source>
</evidence>
<feature type="domain" description="Anti-sigma-28 factor FlgM C-terminal" evidence="1">
    <location>
        <begin position="34"/>
        <end position="87"/>
    </location>
</feature>
<keyword evidence="2" id="KW-0969">Cilium</keyword>
<dbReference type="RefSeq" id="WP_103080384.1">
    <property type="nucleotide sequence ID" value="NZ_CP021850.1"/>
</dbReference>
<dbReference type="KEGG" id="cthd:CDO33_00625"/>
<name>A0A2K2FQE7_9CLOT</name>
<accession>A0A2K2FQE7</accession>
<proteinExistence type="predicted"/>
<keyword evidence="2" id="KW-0282">Flagellum</keyword>
<dbReference type="Proteomes" id="UP000236151">
    <property type="component" value="Unassembled WGS sequence"/>
</dbReference>
<reference evidence="2 3" key="1">
    <citation type="submission" date="2017-06" db="EMBL/GenBank/DDBJ databases">
        <title>Investigating the central metabolism of Clostridium thermosuccinogenes.</title>
        <authorList>
            <person name="Koendjbiharie J.G."/>
            <person name="van Kranenburg R."/>
        </authorList>
    </citation>
    <scope>NUCLEOTIDE SEQUENCE [LARGE SCALE GENOMIC DNA]</scope>
    <source>
        <strain evidence="2 3">DSM 5806</strain>
    </source>
</reference>
<dbReference type="EMBL" id="NIOJ01000005">
    <property type="protein sequence ID" value="PNU01001.1"/>
    <property type="molecule type" value="Genomic_DNA"/>
</dbReference>
<dbReference type="SUPFAM" id="SSF101498">
    <property type="entry name" value="Anti-sigma factor FlgM"/>
    <property type="match status" value="1"/>
</dbReference>
<gene>
    <name evidence="2" type="ORF">CDQ84_03755</name>
</gene>
<dbReference type="InterPro" id="IPR035890">
    <property type="entry name" value="Anti-sigma-28_factor_FlgM_sf"/>
</dbReference>
<protein>
    <submittedName>
        <fullName evidence="2">Flagellar biosynthesis protein FlgM</fullName>
    </submittedName>
</protein>
<comment type="caution">
    <text evidence="2">The sequence shown here is derived from an EMBL/GenBank/DDBJ whole genome shotgun (WGS) entry which is preliminary data.</text>
</comment>
<keyword evidence="3" id="KW-1185">Reference proteome</keyword>
<evidence type="ECO:0000259" key="1">
    <source>
        <dbReference type="Pfam" id="PF04316"/>
    </source>
</evidence>
<evidence type="ECO:0000313" key="3">
    <source>
        <dbReference type="Proteomes" id="UP000236151"/>
    </source>
</evidence>
<keyword evidence="2" id="KW-0966">Cell projection</keyword>
<dbReference type="Pfam" id="PF04316">
    <property type="entry name" value="FlgM"/>
    <property type="match status" value="1"/>
</dbReference>
<dbReference type="OrthoDB" id="2112849at2"/>
<dbReference type="AlphaFoldDB" id="A0A2K2FQE7"/>
<organism evidence="2 3">
    <name type="scientific">Clostridium thermosuccinogenes</name>
    <dbReference type="NCBI Taxonomy" id="84032"/>
    <lineage>
        <taxon>Bacteria</taxon>
        <taxon>Bacillati</taxon>
        <taxon>Bacillota</taxon>
        <taxon>Clostridia</taxon>
        <taxon>Eubacteriales</taxon>
        <taxon>Clostridiaceae</taxon>
        <taxon>Clostridium</taxon>
    </lineage>
</organism>
<sequence length="95" mass="10896">MKIWGEIPKVTEIYGKQKSVGKVVKTHPAVSKEDVVAISNNAKDFQTAMKYIKEIPDIRQDKVNELIERYESGNYNVKGREIAERIVRSVFDKKA</sequence>
<dbReference type="InterPro" id="IPR031316">
    <property type="entry name" value="FlgM_C"/>
</dbReference>